<evidence type="ECO:0000313" key="1">
    <source>
        <dbReference type="EMBL" id="OCT86642.1"/>
    </source>
</evidence>
<organism evidence="1 2">
    <name type="scientific">Xenopus laevis</name>
    <name type="common">African clawed frog</name>
    <dbReference type="NCBI Taxonomy" id="8355"/>
    <lineage>
        <taxon>Eukaryota</taxon>
        <taxon>Metazoa</taxon>
        <taxon>Chordata</taxon>
        <taxon>Craniata</taxon>
        <taxon>Vertebrata</taxon>
        <taxon>Euteleostomi</taxon>
        <taxon>Amphibia</taxon>
        <taxon>Batrachia</taxon>
        <taxon>Anura</taxon>
        <taxon>Pipoidea</taxon>
        <taxon>Pipidae</taxon>
        <taxon>Xenopodinae</taxon>
        <taxon>Xenopus</taxon>
        <taxon>Xenopus</taxon>
    </lineage>
</organism>
<reference evidence="2" key="1">
    <citation type="journal article" date="2016" name="Nature">
        <title>Genome evolution in the allotetraploid frog Xenopus laevis.</title>
        <authorList>
            <person name="Session A.M."/>
            <person name="Uno Y."/>
            <person name="Kwon T."/>
            <person name="Chapman J.A."/>
            <person name="Toyoda A."/>
            <person name="Takahashi S."/>
            <person name="Fukui A."/>
            <person name="Hikosaka A."/>
            <person name="Suzuki A."/>
            <person name="Kondo M."/>
            <person name="van Heeringen S.J."/>
            <person name="Quigley I."/>
            <person name="Heinz S."/>
            <person name="Ogino H."/>
            <person name="Ochi H."/>
            <person name="Hellsten U."/>
            <person name="Lyons J.B."/>
            <person name="Simakov O."/>
            <person name="Putnam N."/>
            <person name="Stites J."/>
            <person name="Kuroki Y."/>
            <person name="Tanaka T."/>
            <person name="Michiue T."/>
            <person name="Watanabe M."/>
            <person name="Bogdanovic O."/>
            <person name="Lister R."/>
            <person name="Georgiou G."/>
            <person name="Paranjpe S.S."/>
            <person name="van Kruijsbergen I."/>
            <person name="Shu S."/>
            <person name="Carlson J."/>
            <person name="Kinoshita T."/>
            <person name="Ohta Y."/>
            <person name="Mawaribuchi S."/>
            <person name="Jenkins J."/>
            <person name="Grimwood J."/>
            <person name="Schmutz J."/>
            <person name="Mitros T."/>
            <person name="Mozaffari S.V."/>
            <person name="Suzuki Y."/>
            <person name="Haramoto Y."/>
            <person name="Yamamoto T.S."/>
            <person name="Takagi C."/>
            <person name="Heald R."/>
            <person name="Miller K."/>
            <person name="Haudenschild C."/>
            <person name="Kitzman J."/>
            <person name="Nakayama T."/>
            <person name="Izutsu Y."/>
            <person name="Robert J."/>
            <person name="Fortriede J."/>
            <person name="Burns K."/>
            <person name="Lotay V."/>
            <person name="Karimi K."/>
            <person name="Yasuoka Y."/>
            <person name="Dichmann D.S."/>
            <person name="Flajnik M.F."/>
            <person name="Houston D.W."/>
            <person name="Shendure J."/>
            <person name="DuPasquier L."/>
            <person name="Vize P.D."/>
            <person name="Zorn A.M."/>
            <person name="Ito M."/>
            <person name="Marcotte E.M."/>
            <person name="Wallingford J.B."/>
            <person name="Ito Y."/>
            <person name="Asashima M."/>
            <person name="Ueno N."/>
            <person name="Matsuda Y."/>
            <person name="Veenstra G.J."/>
            <person name="Fujiyama A."/>
            <person name="Harland R.M."/>
            <person name="Taira M."/>
            <person name="Rokhsar D.S."/>
        </authorList>
    </citation>
    <scope>NUCLEOTIDE SEQUENCE [LARGE SCALE GENOMIC DNA]</scope>
    <source>
        <strain evidence="2">J</strain>
    </source>
</reference>
<dbReference type="EMBL" id="CM004471">
    <property type="protein sequence ID" value="OCT86642.1"/>
    <property type="molecule type" value="Genomic_DNA"/>
</dbReference>
<name>A0A974HQE2_XENLA</name>
<sequence length="119" mass="13278">MKVDLLQPKIRQPTFFGNTRVGTFPCLSCGCCNSIIKGDSFNHSSKGYNIKLHDFATCTTTWVIYMLKCPCGKAYVGKTKHDIRTRIGPLQLSIEIVSATDSEDTPRGGDYNCILLQRK</sequence>
<evidence type="ECO:0000313" key="2">
    <source>
        <dbReference type="Proteomes" id="UP000694892"/>
    </source>
</evidence>
<protein>
    <submittedName>
        <fullName evidence="1">Uncharacterized protein</fullName>
    </submittedName>
</protein>
<gene>
    <name evidence="1" type="ORF">XELAEV_18020326mg</name>
</gene>
<dbReference type="Proteomes" id="UP000694892">
    <property type="component" value="Chromosome 3S"/>
</dbReference>
<dbReference type="AlphaFoldDB" id="A0A974HQE2"/>
<dbReference type="PROSITE" id="PS51257">
    <property type="entry name" value="PROKAR_LIPOPROTEIN"/>
    <property type="match status" value="1"/>
</dbReference>
<proteinExistence type="predicted"/>
<accession>A0A974HQE2</accession>